<keyword evidence="16" id="KW-1185">Reference proteome</keyword>
<feature type="transmembrane region" description="Helical" evidence="13">
    <location>
        <begin position="87"/>
        <end position="110"/>
    </location>
</feature>
<keyword evidence="3" id="KW-0813">Transport</keyword>
<keyword evidence="5" id="KW-0349">Heme</keyword>
<dbReference type="Proteomes" id="UP001595962">
    <property type="component" value="Unassembled WGS sequence"/>
</dbReference>
<comment type="similarity">
    <text evidence="12">Belongs to the cytochrome b561 family.</text>
</comment>
<organism evidence="15 16">
    <name type="scientific">Rheinheimera marina</name>
    <dbReference type="NCBI Taxonomy" id="1774958"/>
    <lineage>
        <taxon>Bacteria</taxon>
        <taxon>Pseudomonadati</taxon>
        <taxon>Pseudomonadota</taxon>
        <taxon>Gammaproteobacteria</taxon>
        <taxon>Chromatiales</taxon>
        <taxon>Chromatiaceae</taxon>
        <taxon>Rheinheimera</taxon>
    </lineage>
</organism>
<keyword evidence="11 13" id="KW-0472">Membrane</keyword>
<protein>
    <submittedName>
        <fullName evidence="15">Cytochrome b</fullName>
    </submittedName>
</protein>
<proteinExistence type="inferred from homology"/>
<evidence type="ECO:0000256" key="6">
    <source>
        <dbReference type="ARBA" id="ARBA00022692"/>
    </source>
</evidence>
<evidence type="ECO:0000256" key="8">
    <source>
        <dbReference type="ARBA" id="ARBA00022982"/>
    </source>
</evidence>
<reference evidence="16" key="1">
    <citation type="journal article" date="2019" name="Int. J. Syst. Evol. Microbiol.">
        <title>The Global Catalogue of Microorganisms (GCM) 10K type strain sequencing project: providing services to taxonomists for standard genome sequencing and annotation.</title>
        <authorList>
            <consortium name="The Broad Institute Genomics Platform"/>
            <consortium name="The Broad Institute Genome Sequencing Center for Infectious Disease"/>
            <person name="Wu L."/>
            <person name="Ma J."/>
        </authorList>
    </citation>
    <scope>NUCLEOTIDE SEQUENCE [LARGE SCALE GENOMIC DNA]</scope>
    <source>
        <strain evidence="16">DT28</strain>
    </source>
</reference>
<dbReference type="PANTHER" id="PTHR30529">
    <property type="entry name" value="CYTOCHROME B561"/>
    <property type="match status" value="1"/>
</dbReference>
<evidence type="ECO:0000313" key="16">
    <source>
        <dbReference type="Proteomes" id="UP001595962"/>
    </source>
</evidence>
<evidence type="ECO:0000256" key="10">
    <source>
        <dbReference type="ARBA" id="ARBA00023004"/>
    </source>
</evidence>
<keyword evidence="4" id="KW-1003">Cell membrane</keyword>
<dbReference type="InterPro" id="IPR016174">
    <property type="entry name" value="Di-haem_cyt_TM"/>
</dbReference>
<dbReference type="InterPro" id="IPR011577">
    <property type="entry name" value="Cyt_b561_bac/Ni-Hgenase"/>
</dbReference>
<evidence type="ECO:0000259" key="14">
    <source>
        <dbReference type="Pfam" id="PF01292"/>
    </source>
</evidence>
<evidence type="ECO:0000256" key="12">
    <source>
        <dbReference type="ARBA" id="ARBA00037975"/>
    </source>
</evidence>
<feature type="domain" description="Cytochrome b561 bacterial/Ni-hydrogenase" evidence="14">
    <location>
        <begin position="8"/>
        <end position="177"/>
    </location>
</feature>
<keyword evidence="7" id="KW-0479">Metal-binding</keyword>
<comment type="cofactor">
    <cofactor evidence="1">
        <name>heme b</name>
        <dbReference type="ChEBI" id="CHEBI:60344"/>
    </cofactor>
</comment>
<evidence type="ECO:0000256" key="4">
    <source>
        <dbReference type="ARBA" id="ARBA00022475"/>
    </source>
</evidence>
<sequence length="185" mass="20707">MSSQSTKYSSVIIGLHWLSLILMVLVYLSMESRSLFERGSDARDLVKALHYSLALTLLLLTGFRVLARLLDKAPPIVPSPTMLAQRLTGLGHLLIYGWMLGMILLGYLVLSLEGHDFQFWGLSVPLLTGEDSELAHQLEDVHKLGATLGYYLIGGHALMALWHHYGRKDNTLYRMLPLAKFKSGE</sequence>
<dbReference type="SUPFAM" id="SSF81342">
    <property type="entry name" value="Transmembrane di-heme cytochromes"/>
    <property type="match status" value="1"/>
</dbReference>
<evidence type="ECO:0000313" key="15">
    <source>
        <dbReference type="EMBL" id="MFC4654975.1"/>
    </source>
</evidence>
<feature type="transmembrane region" description="Helical" evidence="13">
    <location>
        <begin position="148"/>
        <end position="165"/>
    </location>
</feature>
<keyword evidence="10" id="KW-0408">Iron</keyword>
<dbReference type="InterPro" id="IPR052168">
    <property type="entry name" value="Cytochrome_b561_oxidase"/>
</dbReference>
<dbReference type="Pfam" id="PF01292">
    <property type="entry name" value="Ni_hydr_CYTB"/>
    <property type="match status" value="1"/>
</dbReference>
<dbReference type="EMBL" id="JBHSGB010000006">
    <property type="protein sequence ID" value="MFC4654975.1"/>
    <property type="molecule type" value="Genomic_DNA"/>
</dbReference>
<keyword evidence="8" id="KW-0249">Electron transport</keyword>
<comment type="caution">
    <text evidence="15">The sequence shown here is derived from an EMBL/GenBank/DDBJ whole genome shotgun (WGS) entry which is preliminary data.</text>
</comment>
<keyword evidence="9 13" id="KW-1133">Transmembrane helix</keyword>
<evidence type="ECO:0000256" key="9">
    <source>
        <dbReference type="ARBA" id="ARBA00022989"/>
    </source>
</evidence>
<evidence type="ECO:0000256" key="2">
    <source>
        <dbReference type="ARBA" id="ARBA00004651"/>
    </source>
</evidence>
<evidence type="ECO:0000256" key="1">
    <source>
        <dbReference type="ARBA" id="ARBA00001970"/>
    </source>
</evidence>
<feature type="transmembrane region" description="Helical" evidence="13">
    <location>
        <begin position="48"/>
        <end position="67"/>
    </location>
</feature>
<accession>A0ABV9JL46</accession>
<evidence type="ECO:0000256" key="11">
    <source>
        <dbReference type="ARBA" id="ARBA00023136"/>
    </source>
</evidence>
<evidence type="ECO:0000256" key="3">
    <source>
        <dbReference type="ARBA" id="ARBA00022448"/>
    </source>
</evidence>
<feature type="transmembrane region" description="Helical" evidence="13">
    <location>
        <begin position="12"/>
        <end position="28"/>
    </location>
</feature>
<name>A0ABV9JL46_9GAMM</name>
<evidence type="ECO:0000256" key="7">
    <source>
        <dbReference type="ARBA" id="ARBA00022723"/>
    </source>
</evidence>
<dbReference type="RefSeq" id="WP_377333191.1">
    <property type="nucleotide sequence ID" value="NZ_JBHSGB010000006.1"/>
</dbReference>
<comment type="subcellular location">
    <subcellularLocation>
        <location evidence="2">Cell membrane</location>
        <topology evidence="2">Multi-pass membrane protein</topology>
    </subcellularLocation>
</comment>
<keyword evidence="6 13" id="KW-0812">Transmembrane</keyword>
<dbReference type="PANTHER" id="PTHR30529:SF3">
    <property type="entry name" value="CYTOCHROME B561 HOMOLOG 1"/>
    <property type="match status" value="1"/>
</dbReference>
<gene>
    <name evidence="15" type="ORF">ACFO3I_08115</name>
</gene>
<evidence type="ECO:0000256" key="5">
    <source>
        <dbReference type="ARBA" id="ARBA00022617"/>
    </source>
</evidence>
<evidence type="ECO:0000256" key="13">
    <source>
        <dbReference type="SAM" id="Phobius"/>
    </source>
</evidence>